<organism evidence="2 3">
    <name type="scientific">Agromyces kandeliae</name>
    <dbReference type="NCBI Taxonomy" id="2666141"/>
    <lineage>
        <taxon>Bacteria</taxon>
        <taxon>Bacillati</taxon>
        <taxon>Actinomycetota</taxon>
        <taxon>Actinomycetes</taxon>
        <taxon>Micrococcales</taxon>
        <taxon>Microbacteriaceae</taxon>
        <taxon>Agromyces</taxon>
    </lineage>
</organism>
<gene>
    <name evidence="2" type="ORF">GJR97_09620</name>
</gene>
<name>A0A6L5R1S2_9MICO</name>
<feature type="transmembrane region" description="Helical" evidence="1">
    <location>
        <begin position="16"/>
        <end position="36"/>
    </location>
</feature>
<reference evidence="2 3" key="1">
    <citation type="submission" date="2019-11" db="EMBL/GenBank/DDBJ databases">
        <title>Agromyces kandeliae sp. nov., isolated from mangrove soil.</title>
        <authorList>
            <person name="Wang R."/>
        </authorList>
    </citation>
    <scope>NUCLEOTIDE SEQUENCE [LARGE SCALE GENOMIC DNA]</scope>
    <source>
        <strain evidence="2 3">Q22</strain>
    </source>
</reference>
<dbReference type="Pfam" id="PF16316">
    <property type="entry name" value="DUF4956"/>
    <property type="match status" value="1"/>
</dbReference>
<sequence length="231" mass="24463">MGTPNTQFGAPIVDQTFLLVADLVAVALLVFALYFPRHRRRDLVVAYLTVNVGVLAVSLVLGSSSIGAGLGLGLFGVLSIIRLRSSEIEQHEVAYYFAALAIGLLGGLGASLGWLTVGLMALVLAVLAVGDHPALFRRSRQQVLVLDRAFADERELHDHLGVLLGARIRSARIDELDLVDDSTTVTVRFDAPRGDRADDAPRRAARPLVVGAPAAHGAADAGAVAFEGARR</sequence>
<dbReference type="Proteomes" id="UP000476511">
    <property type="component" value="Unassembled WGS sequence"/>
</dbReference>
<keyword evidence="1" id="KW-0812">Transmembrane</keyword>
<keyword evidence="1" id="KW-1133">Transmembrane helix</keyword>
<dbReference type="InterPro" id="IPR032531">
    <property type="entry name" value="DUF4956"/>
</dbReference>
<keyword evidence="1" id="KW-0472">Membrane</keyword>
<accession>A0A6L5R1S2</accession>
<keyword evidence="3" id="KW-1185">Reference proteome</keyword>
<evidence type="ECO:0000313" key="3">
    <source>
        <dbReference type="Proteomes" id="UP000476511"/>
    </source>
</evidence>
<comment type="caution">
    <text evidence="2">The sequence shown here is derived from an EMBL/GenBank/DDBJ whole genome shotgun (WGS) entry which is preliminary data.</text>
</comment>
<feature type="transmembrane region" description="Helical" evidence="1">
    <location>
        <begin position="93"/>
        <end position="112"/>
    </location>
</feature>
<feature type="transmembrane region" description="Helical" evidence="1">
    <location>
        <begin position="43"/>
        <end position="60"/>
    </location>
</feature>
<feature type="transmembrane region" description="Helical" evidence="1">
    <location>
        <begin position="66"/>
        <end position="81"/>
    </location>
</feature>
<proteinExistence type="predicted"/>
<dbReference type="EMBL" id="WKJD01000013">
    <property type="protein sequence ID" value="MRX43983.1"/>
    <property type="molecule type" value="Genomic_DNA"/>
</dbReference>
<protein>
    <submittedName>
        <fullName evidence="2">DUF4956 domain-containing protein</fullName>
    </submittedName>
</protein>
<evidence type="ECO:0000256" key="1">
    <source>
        <dbReference type="SAM" id="Phobius"/>
    </source>
</evidence>
<evidence type="ECO:0000313" key="2">
    <source>
        <dbReference type="EMBL" id="MRX43983.1"/>
    </source>
</evidence>
<dbReference type="AlphaFoldDB" id="A0A6L5R1S2"/>